<evidence type="ECO:0000256" key="1">
    <source>
        <dbReference type="SAM" id="SignalP"/>
    </source>
</evidence>
<keyword evidence="1" id="KW-0732">Signal</keyword>
<feature type="chain" id="PRO_5010745890" evidence="1">
    <location>
        <begin position="24"/>
        <end position="76"/>
    </location>
</feature>
<evidence type="ECO:0000313" key="2">
    <source>
        <dbReference type="EMBL" id="JAV45738.1"/>
    </source>
</evidence>
<proteinExistence type="predicted"/>
<organism evidence="2">
    <name type="scientific">Superstitionia donensis</name>
    <dbReference type="NCBI Taxonomy" id="311983"/>
    <lineage>
        <taxon>Eukaryota</taxon>
        <taxon>Metazoa</taxon>
        <taxon>Ecdysozoa</taxon>
        <taxon>Arthropoda</taxon>
        <taxon>Chelicerata</taxon>
        <taxon>Arachnida</taxon>
        <taxon>Scorpiones</taxon>
        <taxon>Iurida</taxon>
        <taxon>Chactoidea</taxon>
        <taxon>Superstitionidae</taxon>
        <taxon>Superstitionia</taxon>
    </lineage>
</organism>
<dbReference type="EMBL" id="GFCD01000047">
    <property type="protein sequence ID" value="JAV45738.1"/>
    <property type="molecule type" value="Transcribed_RNA"/>
</dbReference>
<sequence length="76" mass="8967">MKTQLVILAVALVYMQVFTESDAYFWTYTFPKHLFTRTPSPSLLGKSKLRNWDQFNDLYESDLSSADLKFLQKLLR</sequence>
<name>A0A1V1WBL6_9SCOR</name>
<accession>A0A1V1WBL6</accession>
<feature type="signal peptide" evidence="1">
    <location>
        <begin position="1"/>
        <end position="23"/>
    </location>
</feature>
<protein>
    <submittedName>
        <fullName evidence="2">Putative NDBP</fullName>
    </submittedName>
</protein>
<dbReference type="AlphaFoldDB" id="A0A1V1WBL6"/>
<reference evidence="2" key="1">
    <citation type="journal article" date="2016" name="Toxins">
        <title>Venom Gland Transcriptomic and Proteomic Analyses of the Enigmatic Scorpion Superstitionia donensis (Scorpiones: Superstitioniidae), with Insights on the Evolution of Its Venom Components.</title>
        <authorList>
            <person name="Santibanez-Lopez C.E."/>
            <person name="Cid-Uribe J.I."/>
            <person name="Batista C.V."/>
            <person name="Ortiz E."/>
            <person name="Possani L.D."/>
        </authorList>
    </citation>
    <scope>NUCLEOTIDE SEQUENCE</scope>
    <source>
        <strain evidence="2">Pooled</strain>
        <tissue evidence="2">Venom gland</tissue>
    </source>
</reference>